<evidence type="ECO:0000313" key="2">
    <source>
        <dbReference type="Proteomes" id="UP000054018"/>
    </source>
</evidence>
<dbReference type="AlphaFoldDB" id="A0A0C9Z7D5"/>
<feature type="non-terminal residue" evidence="1">
    <location>
        <position position="1"/>
    </location>
</feature>
<name>A0A0C9Z7D5_9AGAM</name>
<dbReference type="OrthoDB" id="301415at2759"/>
<evidence type="ECO:0000313" key="1">
    <source>
        <dbReference type="EMBL" id="KIK15798.1"/>
    </source>
</evidence>
<gene>
    <name evidence="1" type="ORF">PISMIDRAFT_84359</name>
</gene>
<dbReference type="EMBL" id="KN833877">
    <property type="protein sequence ID" value="KIK15798.1"/>
    <property type="molecule type" value="Genomic_DNA"/>
</dbReference>
<proteinExistence type="predicted"/>
<feature type="non-terminal residue" evidence="1">
    <location>
        <position position="138"/>
    </location>
</feature>
<reference evidence="1 2" key="1">
    <citation type="submission" date="2014-04" db="EMBL/GenBank/DDBJ databases">
        <authorList>
            <consortium name="DOE Joint Genome Institute"/>
            <person name="Kuo A."/>
            <person name="Kohler A."/>
            <person name="Costa M.D."/>
            <person name="Nagy L.G."/>
            <person name="Floudas D."/>
            <person name="Copeland A."/>
            <person name="Barry K.W."/>
            <person name="Cichocki N."/>
            <person name="Veneault-Fourrey C."/>
            <person name="LaButti K."/>
            <person name="Lindquist E.A."/>
            <person name="Lipzen A."/>
            <person name="Lundell T."/>
            <person name="Morin E."/>
            <person name="Murat C."/>
            <person name="Sun H."/>
            <person name="Tunlid A."/>
            <person name="Henrissat B."/>
            <person name="Grigoriev I.V."/>
            <person name="Hibbett D.S."/>
            <person name="Martin F."/>
            <person name="Nordberg H.P."/>
            <person name="Cantor M.N."/>
            <person name="Hua S.X."/>
        </authorList>
    </citation>
    <scope>NUCLEOTIDE SEQUENCE [LARGE SCALE GENOMIC DNA]</scope>
    <source>
        <strain evidence="1 2">441</strain>
    </source>
</reference>
<organism evidence="1 2">
    <name type="scientific">Pisolithus microcarpus 441</name>
    <dbReference type="NCBI Taxonomy" id="765257"/>
    <lineage>
        <taxon>Eukaryota</taxon>
        <taxon>Fungi</taxon>
        <taxon>Dikarya</taxon>
        <taxon>Basidiomycota</taxon>
        <taxon>Agaricomycotina</taxon>
        <taxon>Agaricomycetes</taxon>
        <taxon>Agaricomycetidae</taxon>
        <taxon>Boletales</taxon>
        <taxon>Sclerodermatineae</taxon>
        <taxon>Pisolithaceae</taxon>
        <taxon>Pisolithus</taxon>
    </lineage>
</organism>
<reference evidence="2" key="2">
    <citation type="submission" date="2015-01" db="EMBL/GenBank/DDBJ databases">
        <title>Evolutionary Origins and Diversification of the Mycorrhizal Mutualists.</title>
        <authorList>
            <consortium name="DOE Joint Genome Institute"/>
            <consortium name="Mycorrhizal Genomics Consortium"/>
            <person name="Kohler A."/>
            <person name="Kuo A."/>
            <person name="Nagy L.G."/>
            <person name="Floudas D."/>
            <person name="Copeland A."/>
            <person name="Barry K.W."/>
            <person name="Cichocki N."/>
            <person name="Veneault-Fourrey C."/>
            <person name="LaButti K."/>
            <person name="Lindquist E.A."/>
            <person name="Lipzen A."/>
            <person name="Lundell T."/>
            <person name="Morin E."/>
            <person name="Murat C."/>
            <person name="Riley R."/>
            <person name="Ohm R."/>
            <person name="Sun H."/>
            <person name="Tunlid A."/>
            <person name="Henrissat B."/>
            <person name="Grigoriev I.V."/>
            <person name="Hibbett D.S."/>
            <person name="Martin F."/>
        </authorList>
    </citation>
    <scope>NUCLEOTIDE SEQUENCE [LARGE SCALE GENOMIC DNA]</scope>
    <source>
        <strain evidence="2">441</strain>
    </source>
</reference>
<keyword evidence="2" id="KW-1185">Reference proteome</keyword>
<protein>
    <submittedName>
        <fullName evidence="1">Unplaced genomic scaffold scaffold_193, whole genome shotgun sequence</fullName>
    </submittedName>
</protein>
<dbReference type="STRING" id="765257.A0A0C9Z7D5"/>
<sequence>ELPILFREANVLYWAKSLLKMTYEYIDRAICHATDVSIPDWIADIPRLRFVEAGLALAYASASKISTTSTGSVTGVYLLEEKIDCSNTKFTKFIHKVQYSSRLKPDHTGFHIAEFLVFTQHVQYIKTDGLAYIPDYQG</sequence>
<dbReference type="Proteomes" id="UP000054018">
    <property type="component" value="Unassembled WGS sequence"/>
</dbReference>
<dbReference type="HOGENOM" id="CLU_073913_3_0_1"/>
<accession>A0A0C9Z7D5</accession>